<comment type="similarity">
    <text evidence="1">Belongs to the helicase family.</text>
</comment>
<dbReference type="GO" id="GO:0006281">
    <property type="term" value="P:DNA repair"/>
    <property type="evidence" value="ECO:0007669"/>
    <property type="project" value="UniProtKB-KW"/>
</dbReference>
<proteinExistence type="inferred from homology"/>
<organism evidence="7">
    <name type="scientific">Caenorhabditis brenneri</name>
    <name type="common">Nematode worm</name>
    <dbReference type="NCBI Taxonomy" id="135651"/>
    <lineage>
        <taxon>Eukaryota</taxon>
        <taxon>Metazoa</taxon>
        <taxon>Ecdysozoa</taxon>
        <taxon>Nematoda</taxon>
        <taxon>Chromadorea</taxon>
        <taxon>Rhabditida</taxon>
        <taxon>Rhabditina</taxon>
        <taxon>Rhabditomorpha</taxon>
        <taxon>Rhabditoidea</taxon>
        <taxon>Rhabditidae</taxon>
        <taxon>Peloderinae</taxon>
        <taxon>Caenorhabditis</taxon>
    </lineage>
</organism>
<dbReference type="OrthoDB" id="5876386at2759"/>
<evidence type="ECO:0000313" key="6">
    <source>
        <dbReference type="EMBL" id="EGT48478.1"/>
    </source>
</evidence>
<keyword evidence="7" id="KW-1185">Reference proteome</keyword>
<dbReference type="InterPro" id="IPR046700">
    <property type="entry name" value="DUF6570"/>
</dbReference>
<dbReference type="STRING" id="135651.G0P9F1"/>
<keyword evidence="1" id="KW-0234">DNA repair</keyword>
<keyword evidence="1" id="KW-0347">Helicase</keyword>
<feature type="domain" description="DUF6570" evidence="5">
    <location>
        <begin position="442"/>
        <end position="568"/>
    </location>
</feature>
<dbReference type="eggNOG" id="KOG0987">
    <property type="taxonomic scope" value="Eukaryota"/>
</dbReference>
<keyword evidence="1" id="KW-0067">ATP-binding</keyword>
<dbReference type="InParanoid" id="G0P9F1"/>
<dbReference type="EMBL" id="GL380150">
    <property type="protein sequence ID" value="EGT48478.1"/>
    <property type="molecule type" value="Genomic_DNA"/>
</dbReference>
<dbReference type="InterPro" id="IPR025476">
    <property type="entry name" value="Helitron_helicase-like"/>
</dbReference>
<keyword evidence="1" id="KW-0227">DNA damage</keyword>
<name>G0P9F1_CAEBE</name>
<dbReference type="Gene3D" id="3.40.50.300">
    <property type="entry name" value="P-loop containing nucleotide triphosphate hydrolases"/>
    <property type="match status" value="1"/>
</dbReference>
<comment type="catalytic activity">
    <reaction evidence="1">
        <text>ATP + H2O = ADP + phosphate + H(+)</text>
        <dbReference type="Rhea" id="RHEA:13065"/>
        <dbReference type="ChEBI" id="CHEBI:15377"/>
        <dbReference type="ChEBI" id="CHEBI:15378"/>
        <dbReference type="ChEBI" id="CHEBI:30616"/>
        <dbReference type="ChEBI" id="CHEBI:43474"/>
        <dbReference type="ChEBI" id="CHEBI:456216"/>
        <dbReference type="EC" id="5.6.2.3"/>
    </reaction>
</comment>
<feature type="domain" description="Helitron helicase-like" evidence="4">
    <location>
        <begin position="693"/>
        <end position="854"/>
    </location>
</feature>
<feature type="coiled-coil region" evidence="2">
    <location>
        <begin position="1254"/>
        <end position="1310"/>
    </location>
</feature>
<evidence type="ECO:0000259" key="3">
    <source>
        <dbReference type="Pfam" id="PF05970"/>
    </source>
</evidence>
<dbReference type="GO" id="GO:0016887">
    <property type="term" value="F:ATP hydrolysis activity"/>
    <property type="evidence" value="ECO:0007669"/>
    <property type="project" value="RHEA"/>
</dbReference>
<dbReference type="HOGENOM" id="CLU_233669_0_0_1"/>
<dbReference type="Pfam" id="PF14214">
    <property type="entry name" value="Helitron_like_N"/>
    <property type="match status" value="1"/>
</dbReference>
<accession>G0P9F1</accession>
<protein>
    <recommendedName>
        <fullName evidence="1">ATP-dependent DNA helicase</fullName>
        <ecNumber evidence="1">5.6.2.3</ecNumber>
    </recommendedName>
</protein>
<dbReference type="Pfam" id="PF05970">
    <property type="entry name" value="PIF1"/>
    <property type="match status" value="1"/>
</dbReference>
<dbReference type="GO" id="GO:0000723">
    <property type="term" value="P:telomere maintenance"/>
    <property type="evidence" value="ECO:0007669"/>
    <property type="project" value="InterPro"/>
</dbReference>
<evidence type="ECO:0000256" key="1">
    <source>
        <dbReference type="RuleBase" id="RU363044"/>
    </source>
</evidence>
<gene>
    <name evidence="6" type="ORF">CAEBREN_00364</name>
</gene>
<dbReference type="EC" id="5.6.2.3" evidence="1"/>
<dbReference type="InterPro" id="IPR010285">
    <property type="entry name" value="DNA_helicase_pif1-like_DEAD"/>
</dbReference>
<keyword evidence="1" id="KW-0547">Nucleotide-binding</keyword>
<keyword evidence="2" id="KW-0175">Coiled coil</keyword>
<comment type="cofactor">
    <cofactor evidence="1">
        <name>Mg(2+)</name>
        <dbReference type="ChEBI" id="CHEBI:18420"/>
    </cofactor>
</comment>
<dbReference type="GO" id="GO:0005524">
    <property type="term" value="F:ATP binding"/>
    <property type="evidence" value="ECO:0007669"/>
    <property type="project" value="UniProtKB-KW"/>
</dbReference>
<evidence type="ECO:0000259" key="4">
    <source>
        <dbReference type="Pfam" id="PF14214"/>
    </source>
</evidence>
<dbReference type="PANTHER" id="PTHR47642:SF5">
    <property type="entry name" value="ATP-DEPENDENT DNA HELICASE"/>
    <property type="match status" value="1"/>
</dbReference>
<dbReference type="GO" id="GO:0043139">
    <property type="term" value="F:5'-3' DNA helicase activity"/>
    <property type="evidence" value="ECO:0007669"/>
    <property type="project" value="UniProtKB-EC"/>
</dbReference>
<dbReference type="Proteomes" id="UP000008068">
    <property type="component" value="Unassembled WGS sequence"/>
</dbReference>
<sequence length="2015" mass="231968">MFQLIKTFVHLMNVSHVEITEKSKESVKGLKKSVKSEKNPTIDVIFNHLELEDRKMFRLSVKKSRQCACGVDNKGTRTKIHALSINAMSSDIAEELNSLKRTSPFKCQHCNGFGEENMKYNFKKTQVLLVTNIGESDESNAFYEELPQEFCYEQYKFTLKGVMLRGGQVVQRVPDPVDPSNVDVLIYVKLDDIKLTNMVHDEEYGHRNNEANESVKALMIDESERFESLNEDCQQEELQQVLCSFCDDSCPDVDYEMGGKVHAELSLLAGGSIQDVSAQVLSWIEQHSPCYQGLRSIKTRLKKIGQYTHSLVQLENTPISRNAMTAVINSLPISQKIKDTVWGEFDVKRDDASHVESRVIEKYGKLIDSFKTAMRNKMDDYCGVCQLMTPQDILFNRNVVDVRFALNDDVHRCSNCNRKRNCDACKEMKVKVCRPCWKHLRNNNVPPLAKINGLDFDPVPPEISQLNCIERMLICKARVIQKIVRLKKVIQSDNGMAASGGPMVVVPTSPENNVNLVLTKLPSSKHMEIHVHSTWDKKYIVDMVKVIQALNMLKRVNTDYEDVEIDEDFHFTIDEDVVFETPGKTQQDADDLVKRCSDPSVFLEHIPVQPIQTVNQPRGTSLKPQEFQLKKISSDPLWRQDENAELRAFVDLFSKRRGGQYSPRETKLNDAQYFRAVILNKQRDVAKSMYWLCYQYARKMQKSITSCQGVQACLNKKLNNVVDWENPDFVKSLSTVFNKVRGFRQFWSVVKKRLMFYVAKYGNPTFFVTLNPNVEEWRDLHSIYTKHCGHCVDGNNIRAVINADPVPFSRYWRTRVNVFLKNVILAKGGPLGNVSHYFIRTEYQQRGLQHAHCLFWCSDKPERGANQEVIRAYLDEHITARMPEDTEVALKKLVSSVQSHYEDHSTTCKRYRVVHGDRREYCRFNFPRNIRGRTAVFVSDDDALESNVRAYELARKVGEQFLNDYNPALLLGWNGNVDMQYVGDSKHIVNYLTYYATKGEVSKKRAEEFNEELCRSRIIYKMGIDELNSREVGALEMIDILLGHRTHFFDQGEVWVCTDESTVRPRMMKRNSSATGDSFAPNLLDTYYPQRSKDLESCSLYNVASNYRIMSDGCRNETKNAAEENSENEEDEELLEMGGETSRNVLSPFYRPEGNVHKVQRSNMVMKLMKQKVVRFYVPAHNDSDPKQSEDFYRRMCLLFVPWRNEDRILSIYNKDTYFETFMCYLNSVKIKSSTAYDDIVSCLDTYRHFRSDQQNAARRIQQIKEAKANEDDEEDVPLFELQQRPNVTEEEMKEQLAKLNEQQQQLFDEVIKQIEAGVTPVRKFCSGTAGVGKSFVIHCLTDYLELRKKDREREQAEKDSLERPAVLLAAPTGFAAISIRGQTLHVLLGIRVPSNGKLVYDVLPDHQRDLRRNMFEHVQLLIIDEVSMVSSVMLQFISRRLKEIMGSDEEFGGMSILVFGDLLQLKPVAASYIFEGITPHLAKSVFGGLGPGANLWSTFDYFELTQNMRQREDLEYAQLLGRIRRKALECEDEETLRARIIPGITSEETELDVAAMYYHTISMNDPKALALFPKVIQVSEFNRKVLVLKATNLLKITAIETITRRKNTTNPRPHQYAEYSIEVKAKKATQSKVSTVHSEAPVDKLEKYCFSKTGLRAEITIAKNVRVILTRTVNRLTGLVNGLTGVVEDITFDCEGTPFKIGVRFDMIPNEINWIARVSNMYEKKNGERRMRTQFPLDVAYGVSIHKSQGMTLDNVIIDTRLDMSLSFQNMKTAAKFIGLSVSSLKWIILSPGHFAINLMIEDEIQPKIIFKLAQTSPHEFVLGSANGKLIRFARSGNVFTVKCGPSVQDKLQLLDDLTHELLWILKVEKFYLWSTLFVDFVFRHTQKFENVTMEVSKIQLDMIKFMFERLKVVTLKLTFVTVQTGGNQNSVHIPIVNFVRKWFKGESDNFNNISISIYDQTHEYLIDRCIKEELRCSETQKENDGTKKFYRRGDGKRVMIESSQKWLNFNVLN</sequence>
<dbReference type="InterPro" id="IPR027417">
    <property type="entry name" value="P-loop_NTPase"/>
</dbReference>
<evidence type="ECO:0000313" key="7">
    <source>
        <dbReference type="Proteomes" id="UP000008068"/>
    </source>
</evidence>
<dbReference type="SUPFAM" id="SSF52540">
    <property type="entry name" value="P-loop containing nucleoside triphosphate hydrolases"/>
    <property type="match status" value="2"/>
</dbReference>
<keyword evidence="1" id="KW-0378">Hydrolase</keyword>
<feature type="domain" description="DNA helicase Pif1-like DEAD-box helicase" evidence="3">
    <location>
        <begin position="1299"/>
        <end position="1514"/>
    </location>
</feature>
<dbReference type="OMA" id="LIMETPA"/>
<evidence type="ECO:0000256" key="2">
    <source>
        <dbReference type="SAM" id="Coils"/>
    </source>
</evidence>
<keyword evidence="1" id="KW-0233">DNA recombination</keyword>
<evidence type="ECO:0000259" key="5">
    <source>
        <dbReference type="Pfam" id="PF20209"/>
    </source>
</evidence>
<dbReference type="PANTHER" id="PTHR47642">
    <property type="entry name" value="ATP-DEPENDENT DNA HELICASE"/>
    <property type="match status" value="1"/>
</dbReference>
<dbReference type="Pfam" id="PF20209">
    <property type="entry name" value="DUF6570"/>
    <property type="match status" value="1"/>
</dbReference>
<reference evidence="7" key="1">
    <citation type="submission" date="2011-07" db="EMBL/GenBank/DDBJ databases">
        <authorList>
            <consortium name="Caenorhabditis brenneri Sequencing and Analysis Consortium"/>
            <person name="Wilson R.K."/>
        </authorList>
    </citation>
    <scope>NUCLEOTIDE SEQUENCE [LARGE SCALE GENOMIC DNA]</scope>
    <source>
        <strain evidence="7">PB2801</strain>
    </source>
</reference>
<dbReference type="GO" id="GO:0006310">
    <property type="term" value="P:DNA recombination"/>
    <property type="evidence" value="ECO:0007669"/>
    <property type="project" value="UniProtKB-KW"/>
</dbReference>
<dbReference type="InterPro" id="IPR051055">
    <property type="entry name" value="PIF1_helicase"/>
</dbReference>